<organism evidence="13 14">
    <name type="scientific">Georgenia deserti</name>
    <dbReference type="NCBI Taxonomy" id="2093781"/>
    <lineage>
        <taxon>Bacteria</taxon>
        <taxon>Bacillati</taxon>
        <taxon>Actinomycetota</taxon>
        <taxon>Actinomycetes</taxon>
        <taxon>Micrococcales</taxon>
        <taxon>Bogoriellaceae</taxon>
        <taxon>Georgenia</taxon>
    </lineage>
</organism>
<dbReference type="EMBL" id="JBHUEE010000001">
    <property type="protein sequence ID" value="MFD1716906.1"/>
    <property type="molecule type" value="Genomic_DNA"/>
</dbReference>
<evidence type="ECO:0000256" key="2">
    <source>
        <dbReference type="ARBA" id="ARBA00012438"/>
    </source>
</evidence>
<reference evidence="14" key="1">
    <citation type="journal article" date="2019" name="Int. J. Syst. Evol. Microbiol.">
        <title>The Global Catalogue of Microorganisms (GCM) 10K type strain sequencing project: providing services to taxonomists for standard genome sequencing and annotation.</title>
        <authorList>
            <consortium name="The Broad Institute Genomics Platform"/>
            <consortium name="The Broad Institute Genome Sequencing Center for Infectious Disease"/>
            <person name="Wu L."/>
            <person name="Ma J."/>
        </authorList>
    </citation>
    <scope>NUCLEOTIDE SEQUENCE [LARGE SCALE GENOMIC DNA]</scope>
    <source>
        <strain evidence="14">JCM 17130</strain>
    </source>
</reference>
<feature type="compositionally biased region" description="Gly residues" evidence="10">
    <location>
        <begin position="456"/>
        <end position="467"/>
    </location>
</feature>
<accession>A0ABW4L4E3</accession>
<name>A0ABW4L4E3_9MICO</name>
<dbReference type="Gene3D" id="3.30.565.10">
    <property type="entry name" value="Histidine kinase-like ATPase, C-terminal domain"/>
    <property type="match status" value="1"/>
</dbReference>
<evidence type="ECO:0000256" key="3">
    <source>
        <dbReference type="ARBA" id="ARBA00022553"/>
    </source>
</evidence>
<evidence type="ECO:0000313" key="14">
    <source>
        <dbReference type="Proteomes" id="UP001597277"/>
    </source>
</evidence>
<keyword evidence="7" id="KW-0067">ATP-binding</keyword>
<keyword evidence="11" id="KW-0472">Membrane</keyword>
<evidence type="ECO:0000256" key="5">
    <source>
        <dbReference type="ARBA" id="ARBA00022741"/>
    </source>
</evidence>
<sequence>METISRVLARLREPQAYQRVDTVVAIVVGGVLLIGGIAMGIGWSRLSTGYLGGDLTSVTAIVCATAQTVALAWRRTQPVVSAVVIYAAALVHYAAGAFLLPTDLLVLVALYSVTVHTEPQQKGARRAALGGALCGALMIGFLLAGGGRTALTNLTALTSGFLTVAAMVFATWAIALARRGRVERLASLEERARRLELERDQQIQLATAAERTRIAREMHDVVAHSLSVVIAQADGGRYAARADAAAAERALETISTMGRDALADMRRILGVLRTENGRAPMTRPEPQFEDSDLEALAGQVRGTGMSVSLVRTGSPQPLPPGMGVGVYRIVQEALTNVLKHAGPQAQVTVEQHWRPDSLILQVDDDGRGAAATSDGQGQGIVGMRERAELFGGTLVAGPRPGGGFRVRAEIPLAGATGHAAPPAMPSPPPPAGPPAPLPGGPPAAGRAPWAPPGSGATAGSGYGDAAP</sequence>
<feature type="domain" description="Histidine kinase/HSP90-like ATPase" evidence="12">
    <location>
        <begin position="321"/>
        <end position="414"/>
    </location>
</feature>
<keyword evidence="3" id="KW-0597">Phosphoprotein</keyword>
<evidence type="ECO:0000256" key="7">
    <source>
        <dbReference type="ARBA" id="ARBA00022840"/>
    </source>
</evidence>
<evidence type="ECO:0000256" key="11">
    <source>
        <dbReference type="SAM" id="Phobius"/>
    </source>
</evidence>
<dbReference type="CDD" id="cd16917">
    <property type="entry name" value="HATPase_UhpB-NarQ-NarX-like"/>
    <property type="match status" value="1"/>
</dbReference>
<feature type="transmembrane region" description="Helical" evidence="11">
    <location>
        <begin position="127"/>
        <end position="144"/>
    </location>
</feature>
<evidence type="ECO:0000259" key="12">
    <source>
        <dbReference type="SMART" id="SM00387"/>
    </source>
</evidence>
<dbReference type="Gene3D" id="1.20.5.1930">
    <property type="match status" value="1"/>
</dbReference>
<dbReference type="PANTHER" id="PTHR24421">
    <property type="entry name" value="NITRATE/NITRITE SENSOR PROTEIN NARX-RELATED"/>
    <property type="match status" value="1"/>
</dbReference>
<evidence type="ECO:0000256" key="4">
    <source>
        <dbReference type="ARBA" id="ARBA00022679"/>
    </source>
</evidence>
<keyword evidence="11" id="KW-0812">Transmembrane</keyword>
<dbReference type="InterPro" id="IPR011712">
    <property type="entry name" value="Sig_transdc_His_kin_sub3_dim/P"/>
</dbReference>
<comment type="catalytic activity">
    <reaction evidence="1">
        <text>ATP + protein L-histidine = ADP + protein N-phospho-L-histidine.</text>
        <dbReference type="EC" id="2.7.13.3"/>
    </reaction>
</comment>
<feature type="transmembrane region" description="Helical" evidence="11">
    <location>
        <begin position="23"/>
        <end position="43"/>
    </location>
</feature>
<dbReference type="RefSeq" id="WP_388002321.1">
    <property type="nucleotide sequence ID" value="NZ_JBHUEE010000001.1"/>
</dbReference>
<evidence type="ECO:0000256" key="10">
    <source>
        <dbReference type="SAM" id="MobiDB-lite"/>
    </source>
</evidence>
<keyword evidence="14" id="KW-1185">Reference proteome</keyword>
<evidence type="ECO:0000313" key="13">
    <source>
        <dbReference type="EMBL" id="MFD1716906.1"/>
    </source>
</evidence>
<evidence type="ECO:0000256" key="6">
    <source>
        <dbReference type="ARBA" id="ARBA00022777"/>
    </source>
</evidence>
<dbReference type="Pfam" id="PF02518">
    <property type="entry name" value="HATPase_c"/>
    <property type="match status" value="1"/>
</dbReference>
<keyword evidence="9" id="KW-0175">Coiled coil</keyword>
<keyword evidence="8" id="KW-0902">Two-component regulatory system</keyword>
<dbReference type="SUPFAM" id="SSF55874">
    <property type="entry name" value="ATPase domain of HSP90 chaperone/DNA topoisomerase II/histidine kinase"/>
    <property type="match status" value="1"/>
</dbReference>
<proteinExistence type="predicted"/>
<keyword evidence="4" id="KW-0808">Transferase</keyword>
<dbReference type="EC" id="2.7.13.3" evidence="2"/>
<feature type="transmembrane region" description="Helical" evidence="11">
    <location>
        <begin position="156"/>
        <end position="177"/>
    </location>
</feature>
<dbReference type="Pfam" id="PF23539">
    <property type="entry name" value="DUF7134"/>
    <property type="match status" value="1"/>
</dbReference>
<feature type="transmembrane region" description="Helical" evidence="11">
    <location>
        <begin position="85"/>
        <end position="115"/>
    </location>
</feature>
<evidence type="ECO:0000256" key="9">
    <source>
        <dbReference type="SAM" id="Coils"/>
    </source>
</evidence>
<feature type="transmembrane region" description="Helical" evidence="11">
    <location>
        <begin position="55"/>
        <end position="73"/>
    </location>
</feature>
<feature type="region of interest" description="Disordered" evidence="10">
    <location>
        <begin position="416"/>
        <end position="467"/>
    </location>
</feature>
<comment type="caution">
    <text evidence="13">The sequence shown here is derived from an EMBL/GenBank/DDBJ whole genome shotgun (WGS) entry which is preliminary data.</text>
</comment>
<dbReference type="InterPro" id="IPR050482">
    <property type="entry name" value="Sensor_HK_TwoCompSys"/>
</dbReference>
<keyword evidence="5" id="KW-0547">Nucleotide-binding</keyword>
<dbReference type="InterPro" id="IPR036890">
    <property type="entry name" value="HATPase_C_sf"/>
</dbReference>
<dbReference type="GO" id="GO:0016301">
    <property type="term" value="F:kinase activity"/>
    <property type="evidence" value="ECO:0007669"/>
    <property type="project" value="UniProtKB-KW"/>
</dbReference>
<feature type="compositionally biased region" description="Low complexity" evidence="10">
    <location>
        <begin position="443"/>
        <end position="455"/>
    </location>
</feature>
<keyword evidence="6 13" id="KW-0418">Kinase</keyword>
<evidence type="ECO:0000256" key="1">
    <source>
        <dbReference type="ARBA" id="ARBA00000085"/>
    </source>
</evidence>
<evidence type="ECO:0000256" key="8">
    <source>
        <dbReference type="ARBA" id="ARBA00023012"/>
    </source>
</evidence>
<dbReference type="InterPro" id="IPR055558">
    <property type="entry name" value="DUF7134"/>
</dbReference>
<dbReference type="Proteomes" id="UP001597277">
    <property type="component" value="Unassembled WGS sequence"/>
</dbReference>
<dbReference type="Pfam" id="PF07730">
    <property type="entry name" value="HisKA_3"/>
    <property type="match status" value="1"/>
</dbReference>
<feature type="coiled-coil region" evidence="9">
    <location>
        <begin position="178"/>
        <end position="212"/>
    </location>
</feature>
<keyword evidence="11" id="KW-1133">Transmembrane helix</keyword>
<protein>
    <recommendedName>
        <fullName evidence="2">histidine kinase</fullName>
        <ecNumber evidence="2">2.7.13.3</ecNumber>
    </recommendedName>
</protein>
<feature type="compositionally biased region" description="Pro residues" evidence="10">
    <location>
        <begin position="422"/>
        <end position="441"/>
    </location>
</feature>
<gene>
    <name evidence="13" type="ORF">ACFSE6_03605</name>
</gene>
<dbReference type="PANTHER" id="PTHR24421:SF10">
    <property type="entry name" value="NITRATE_NITRITE SENSOR PROTEIN NARQ"/>
    <property type="match status" value="1"/>
</dbReference>
<dbReference type="SMART" id="SM00387">
    <property type="entry name" value="HATPase_c"/>
    <property type="match status" value="1"/>
</dbReference>
<dbReference type="InterPro" id="IPR003594">
    <property type="entry name" value="HATPase_dom"/>
</dbReference>